<dbReference type="GO" id="GO:0016301">
    <property type="term" value="F:kinase activity"/>
    <property type="evidence" value="ECO:0007669"/>
    <property type="project" value="UniProtKB-KW"/>
</dbReference>
<dbReference type="Pfam" id="PF00485">
    <property type="entry name" value="PRK"/>
    <property type="match status" value="1"/>
</dbReference>
<feature type="region of interest" description="Disordered" evidence="1">
    <location>
        <begin position="218"/>
        <end position="239"/>
    </location>
</feature>
<dbReference type="EMBL" id="MSKW01000009">
    <property type="protein sequence ID" value="OLO78400.1"/>
    <property type="molecule type" value="Genomic_DNA"/>
</dbReference>
<comment type="caution">
    <text evidence="3">The sequence shown here is derived from an EMBL/GenBank/DDBJ whole genome shotgun (WGS) entry which is preliminary data.</text>
</comment>
<dbReference type="AlphaFoldDB" id="A0A1Q8XDJ1"/>
<keyword evidence="3" id="KW-0808">Transferase</keyword>
<feature type="domain" description="Phosphoribulokinase/uridine kinase" evidence="2">
    <location>
        <begin position="35"/>
        <end position="180"/>
    </location>
</feature>
<evidence type="ECO:0000259" key="2">
    <source>
        <dbReference type="Pfam" id="PF00485"/>
    </source>
</evidence>
<dbReference type="InterPro" id="IPR027417">
    <property type="entry name" value="P-loop_NTPase"/>
</dbReference>
<dbReference type="InterPro" id="IPR006083">
    <property type="entry name" value="PRK/URK"/>
</dbReference>
<dbReference type="RefSeq" id="WP_075414339.1">
    <property type="nucleotide sequence ID" value="NZ_CAMIKZ010000155.1"/>
</dbReference>
<dbReference type="SUPFAM" id="SSF52540">
    <property type="entry name" value="P-loop containing nucleoside triphosphate hydrolases"/>
    <property type="match status" value="1"/>
</dbReference>
<keyword evidence="3" id="KW-0418">Kinase</keyword>
<dbReference type="PANTHER" id="PTHR10285">
    <property type="entry name" value="URIDINE KINASE"/>
    <property type="match status" value="1"/>
</dbReference>
<accession>A0A1Q8XDJ1</accession>
<feature type="compositionally biased region" description="Basic and acidic residues" evidence="1">
    <location>
        <begin position="230"/>
        <end position="239"/>
    </location>
</feature>
<dbReference type="Proteomes" id="UP000186769">
    <property type="component" value="Unassembled WGS sequence"/>
</dbReference>
<evidence type="ECO:0000313" key="4">
    <source>
        <dbReference type="Proteomes" id="UP000186769"/>
    </source>
</evidence>
<evidence type="ECO:0000313" key="3">
    <source>
        <dbReference type="EMBL" id="OLO78400.1"/>
    </source>
</evidence>
<dbReference type="Gene3D" id="3.40.50.300">
    <property type="entry name" value="P-loop containing nucleotide triphosphate hydrolases"/>
    <property type="match status" value="3"/>
</dbReference>
<organism evidence="3 4">
    <name type="scientific">Actinomyces oris</name>
    <dbReference type="NCBI Taxonomy" id="544580"/>
    <lineage>
        <taxon>Bacteria</taxon>
        <taxon>Bacillati</taxon>
        <taxon>Actinomycetota</taxon>
        <taxon>Actinomycetes</taxon>
        <taxon>Actinomycetales</taxon>
        <taxon>Actinomycetaceae</taxon>
        <taxon>Actinomyces</taxon>
    </lineage>
</organism>
<sequence>MSPAVRVGDTSTLVSNLVDQLAQRLAADDAPERLVVGLVGAPGSGKSTITKQLETGLKAAGIFAGLVAMDGFHLSNAVLEELGRSNRKGAPDTFDVEGYLTTLDRVRAEGAPEVLVPVYRRDLHEPVAAGGLVSGTGVVVTEGNYLALETRSWGAARERIDLLIHVDVPEEVLVLRLINRREEFGMNPLTAGHWVRTVDLPNARLIATSVHRCDEVWRDPEDEDESEVDNVNRADDDLG</sequence>
<gene>
    <name evidence="3" type="ORF">BKH15_04230</name>
</gene>
<dbReference type="GO" id="GO:0005524">
    <property type="term" value="F:ATP binding"/>
    <property type="evidence" value="ECO:0007669"/>
    <property type="project" value="InterPro"/>
</dbReference>
<reference evidence="3 4" key="1">
    <citation type="submission" date="2016-12" db="EMBL/GenBank/DDBJ databases">
        <title>Genomic comparison of strains in the 'Actinomyces naeslundii' group.</title>
        <authorList>
            <person name="Mughal S.R."/>
            <person name="Do T."/>
            <person name="Gilbert S.C."/>
            <person name="Witherden E.A."/>
            <person name="Didelot X."/>
            <person name="Beighton D."/>
        </authorList>
    </citation>
    <scope>NUCLEOTIDE SEQUENCE [LARGE SCALE GENOMIC DNA]</scope>
    <source>
        <strain evidence="3 4">G53E</strain>
    </source>
</reference>
<evidence type="ECO:0000256" key="1">
    <source>
        <dbReference type="SAM" id="MobiDB-lite"/>
    </source>
</evidence>
<proteinExistence type="predicted"/>
<name>A0A1Q8XDJ1_9ACTO</name>
<protein>
    <submittedName>
        <fullName evidence="3">Phosphoribulokinase</fullName>
    </submittedName>
</protein>